<dbReference type="PANTHER" id="PTHR33542">
    <property type="entry name" value="SIROHYDROCHLORIN FERROCHELATASE, CHLOROPLASTIC"/>
    <property type="match status" value="1"/>
</dbReference>
<keyword evidence="4" id="KW-1185">Reference proteome</keyword>
<accession>A0ABP4VKW3</accession>
<dbReference type="Proteomes" id="UP001501057">
    <property type="component" value="Unassembled WGS sequence"/>
</dbReference>
<evidence type="ECO:0000256" key="2">
    <source>
        <dbReference type="ARBA" id="ARBA00023239"/>
    </source>
</evidence>
<dbReference type="InterPro" id="IPR002762">
    <property type="entry name" value="CbiX-like"/>
</dbReference>
<keyword evidence="2" id="KW-0456">Lyase</keyword>
<dbReference type="PANTHER" id="PTHR33542:SF5">
    <property type="entry name" value="FERROCHELATASE CHE1"/>
    <property type="match status" value="1"/>
</dbReference>
<dbReference type="EMBL" id="BAAAME010000002">
    <property type="protein sequence ID" value="GAA1728302.1"/>
    <property type="molecule type" value="Genomic_DNA"/>
</dbReference>
<name>A0ABP4VKW3_9ACTN</name>
<evidence type="ECO:0000313" key="4">
    <source>
        <dbReference type="Proteomes" id="UP001501057"/>
    </source>
</evidence>
<dbReference type="Pfam" id="PF01903">
    <property type="entry name" value="CbiX"/>
    <property type="match status" value="2"/>
</dbReference>
<proteinExistence type="predicted"/>
<organism evidence="3 4">
    <name type="scientific">Aeromicrobium alkaliterrae</name>
    <dbReference type="NCBI Taxonomy" id="302168"/>
    <lineage>
        <taxon>Bacteria</taxon>
        <taxon>Bacillati</taxon>
        <taxon>Actinomycetota</taxon>
        <taxon>Actinomycetes</taxon>
        <taxon>Propionibacteriales</taxon>
        <taxon>Nocardioidaceae</taxon>
        <taxon>Aeromicrobium</taxon>
    </lineage>
</organism>
<evidence type="ECO:0000313" key="3">
    <source>
        <dbReference type="EMBL" id="GAA1728302.1"/>
    </source>
</evidence>
<sequence>MSAPALIALAHGSRDPRSARTITALTEMVACLRPDLRVAPAFLDHCDPDLDAVVDRLVAEGHSEIVVVPLLLTEAYHAKYDVPAVVAAAAARHEGLRIQTTEVLGIEGALFRVLDTRLREALKERRVRELDALVLAGAGSTDPVANAAIARAARAWGAHHKLPTIAAFASSVPPAAGEAVRAHRADGRRHIAVGMLFLAPGLLPDRVKELALEAGAVAVAEPLGVDQEIASIILARYAVGAVDLVPLDALFAGV</sequence>
<gene>
    <name evidence="3" type="ORF">GCM10009710_06170</name>
</gene>
<dbReference type="RefSeq" id="WP_344197629.1">
    <property type="nucleotide sequence ID" value="NZ_BAAAME010000002.1"/>
</dbReference>
<dbReference type="Gene3D" id="3.40.50.1400">
    <property type="match status" value="2"/>
</dbReference>
<comment type="caution">
    <text evidence="3">The sequence shown here is derived from an EMBL/GenBank/DDBJ whole genome shotgun (WGS) entry which is preliminary data.</text>
</comment>
<protein>
    <submittedName>
        <fullName evidence="3">Sirohydrochlorin chelatase</fullName>
    </submittedName>
</protein>
<dbReference type="SUPFAM" id="SSF53800">
    <property type="entry name" value="Chelatase"/>
    <property type="match status" value="1"/>
</dbReference>
<keyword evidence="1" id="KW-0479">Metal-binding</keyword>
<dbReference type="CDD" id="cd03416">
    <property type="entry name" value="CbiX_SirB_N"/>
    <property type="match status" value="1"/>
</dbReference>
<dbReference type="InterPro" id="IPR050963">
    <property type="entry name" value="Sirohydro_Cobaltochel/CbiX"/>
</dbReference>
<reference evidence="4" key="1">
    <citation type="journal article" date="2019" name="Int. J. Syst. Evol. Microbiol.">
        <title>The Global Catalogue of Microorganisms (GCM) 10K type strain sequencing project: providing services to taxonomists for standard genome sequencing and annotation.</title>
        <authorList>
            <consortium name="The Broad Institute Genomics Platform"/>
            <consortium name="The Broad Institute Genome Sequencing Center for Infectious Disease"/>
            <person name="Wu L."/>
            <person name="Ma J."/>
        </authorList>
    </citation>
    <scope>NUCLEOTIDE SEQUENCE [LARGE SCALE GENOMIC DNA]</scope>
    <source>
        <strain evidence="4">JCM 13518</strain>
    </source>
</reference>
<evidence type="ECO:0000256" key="1">
    <source>
        <dbReference type="ARBA" id="ARBA00022723"/>
    </source>
</evidence>